<protein>
    <recommendedName>
        <fullName evidence="1">N-acetyltransferase domain-containing protein</fullName>
    </recommendedName>
</protein>
<accession>A0A0D5NPX1</accession>
<dbReference type="STRING" id="1126833.VN24_23495"/>
<dbReference type="OrthoDB" id="9797990at2"/>
<dbReference type="HOGENOM" id="CLU_061573_1_0_9"/>
<proteinExistence type="predicted"/>
<dbReference type="KEGG" id="pbj:VN24_23495"/>
<evidence type="ECO:0000313" key="3">
    <source>
        <dbReference type="Proteomes" id="UP000032633"/>
    </source>
</evidence>
<dbReference type="EMBL" id="CP011058">
    <property type="protein sequence ID" value="AJY76978.1"/>
    <property type="molecule type" value="Genomic_DNA"/>
</dbReference>
<dbReference type="PATRIC" id="fig|1126833.4.peg.5169"/>
<gene>
    <name evidence="2" type="ORF">VN24_23495</name>
</gene>
<keyword evidence="3" id="KW-1185">Reference proteome</keyword>
<organism evidence="2 3">
    <name type="scientific">Paenibacillus beijingensis</name>
    <dbReference type="NCBI Taxonomy" id="1126833"/>
    <lineage>
        <taxon>Bacteria</taxon>
        <taxon>Bacillati</taxon>
        <taxon>Bacillota</taxon>
        <taxon>Bacilli</taxon>
        <taxon>Bacillales</taxon>
        <taxon>Paenibacillaceae</taxon>
        <taxon>Paenibacillus</taxon>
    </lineage>
</organism>
<dbReference type="InterPro" id="IPR000182">
    <property type="entry name" value="GNAT_dom"/>
</dbReference>
<dbReference type="PANTHER" id="PTHR41700:SF1">
    <property type="entry name" value="N-ACETYLTRANSFERASE DOMAIN-CONTAINING PROTEIN"/>
    <property type="match status" value="1"/>
</dbReference>
<dbReference type="PROSITE" id="PS51186">
    <property type="entry name" value="GNAT"/>
    <property type="match status" value="1"/>
</dbReference>
<evidence type="ECO:0000259" key="1">
    <source>
        <dbReference type="PROSITE" id="PS51186"/>
    </source>
</evidence>
<dbReference type="Proteomes" id="UP000032633">
    <property type="component" value="Chromosome"/>
</dbReference>
<dbReference type="InterPro" id="IPR016181">
    <property type="entry name" value="Acyl_CoA_acyltransferase"/>
</dbReference>
<dbReference type="Pfam" id="PF00583">
    <property type="entry name" value="Acetyltransf_1"/>
    <property type="match status" value="1"/>
</dbReference>
<name>A0A0D5NPX1_9BACL</name>
<reference evidence="2 3" key="1">
    <citation type="journal article" date="2015" name="J. Biotechnol.">
        <title>Complete genome sequence of Paenibacillus beijingensis 7188(T) (=DSM 24997(T)), a novel rhizobacterium from jujube garden soil.</title>
        <authorList>
            <person name="Kwak Y."/>
            <person name="Shin J.H."/>
        </authorList>
    </citation>
    <scope>NUCLEOTIDE SEQUENCE [LARGE SCALE GENOMIC DNA]</scope>
    <source>
        <strain evidence="2 3">DSM 24997</strain>
    </source>
</reference>
<evidence type="ECO:0000313" key="2">
    <source>
        <dbReference type="EMBL" id="AJY76978.1"/>
    </source>
</evidence>
<reference evidence="3" key="2">
    <citation type="submission" date="2015-03" db="EMBL/GenBank/DDBJ databases">
        <title>Genome sequence of Paenibacillus beijingensis strain DSM 24997T.</title>
        <authorList>
            <person name="Kwak Y."/>
            <person name="Shin J.-H."/>
        </authorList>
    </citation>
    <scope>NUCLEOTIDE SEQUENCE [LARGE SCALE GENOMIC DNA]</scope>
    <source>
        <strain evidence="3">DSM 24997</strain>
    </source>
</reference>
<dbReference type="RefSeq" id="WP_045672403.1">
    <property type="nucleotide sequence ID" value="NZ_CP011058.1"/>
</dbReference>
<dbReference type="Gene3D" id="3.40.630.30">
    <property type="match status" value="1"/>
</dbReference>
<feature type="domain" description="N-acetyltransferase" evidence="1">
    <location>
        <begin position="5"/>
        <end position="149"/>
    </location>
</feature>
<dbReference type="CDD" id="cd04301">
    <property type="entry name" value="NAT_SF"/>
    <property type="match status" value="1"/>
</dbReference>
<dbReference type="InterPro" id="IPR038764">
    <property type="entry name" value="GNAT_N_AcTrfase_prd"/>
</dbReference>
<dbReference type="AlphaFoldDB" id="A0A0D5NPX1"/>
<dbReference type="PANTHER" id="PTHR41700">
    <property type="entry name" value="GCN5-RELATED N-ACETYLTRANSFERASE"/>
    <property type="match status" value="1"/>
</dbReference>
<dbReference type="SUPFAM" id="SSF55729">
    <property type="entry name" value="Acyl-CoA N-acyltransferases (Nat)"/>
    <property type="match status" value="1"/>
</dbReference>
<dbReference type="GO" id="GO:0016747">
    <property type="term" value="F:acyltransferase activity, transferring groups other than amino-acyl groups"/>
    <property type="evidence" value="ECO:0007669"/>
    <property type="project" value="InterPro"/>
</dbReference>
<sequence length="273" mass="30913">MDTEITYKNITKPEELPGIIELQQVVWGAGSITPMPHLIAAIHHGGAVIAALHGDKIVGFCYGFPGFDGGEVYIVSQMAAVVPEFRNAGLGKSLKEKQREWAVGYGYGKIVWTFDPLESRNAFLNLCKLGGYVKTYIPSYYGEMNDLINKGLPSDRLLLEWKLNSSRVEKALAGKTLETDDWKTYEKLYDWKLEGNFPHPDKERSPDGGKGYLLVVPKAIHDMKQTDFELVRSWRFHIRNHMERALSQGYFVVGLLREDGPVNYYVLENEEPV</sequence>